<dbReference type="EMBL" id="JAWDGP010007062">
    <property type="protein sequence ID" value="KAK3730684.1"/>
    <property type="molecule type" value="Genomic_DNA"/>
</dbReference>
<reference evidence="1" key="1">
    <citation type="journal article" date="2023" name="G3 (Bethesda)">
        <title>A reference genome for the long-term kleptoplast-retaining sea slug Elysia crispata morphotype clarki.</title>
        <authorList>
            <person name="Eastman K.E."/>
            <person name="Pendleton A.L."/>
            <person name="Shaikh M.A."/>
            <person name="Suttiyut T."/>
            <person name="Ogas R."/>
            <person name="Tomko P."/>
            <person name="Gavelis G."/>
            <person name="Widhalm J.R."/>
            <person name="Wisecaver J.H."/>
        </authorList>
    </citation>
    <scope>NUCLEOTIDE SEQUENCE</scope>
    <source>
        <strain evidence="1">ECLA1</strain>
    </source>
</reference>
<dbReference type="Proteomes" id="UP001283361">
    <property type="component" value="Unassembled WGS sequence"/>
</dbReference>
<proteinExistence type="predicted"/>
<comment type="caution">
    <text evidence="1">The sequence shown here is derived from an EMBL/GenBank/DDBJ whole genome shotgun (WGS) entry which is preliminary data.</text>
</comment>
<evidence type="ECO:0000313" key="2">
    <source>
        <dbReference type="Proteomes" id="UP001283361"/>
    </source>
</evidence>
<evidence type="ECO:0000313" key="1">
    <source>
        <dbReference type="EMBL" id="KAK3730684.1"/>
    </source>
</evidence>
<keyword evidence="2" id="KW-1185">Reference proteome</keyword>
<accession>A0AAE0Y3X7</accession>
<sequence length="147" mass="16573">MYSTEDGHYREVSLQWNKPSNQPRLLVLNTLSNKDRLIEMAALILSFYPRHCWECEDCSIGTALKVKASISGQITKLYNAVPSHVLEGKLSKLLRFSAQAEEGFASQAITTIQKVTHFKVDPWSTSESGHLRNAVNLCDLHTLDVNR</sequence>
<dbReference type="AlphaFoldDB" id="A0AAE0Y3X7"/>
<protein>
    <submittedName>
        <fullName evidence="1">Uncharacterized protein</fullName>
    </submittedName>
</protein>
<name>A0AAE0Y3X7_9GAST</name>
<gene>
    <name evidence="1" type="ORF">RRG08_041465</name>
</gene>
<organism evidence="1 2">
    <name type="scientific">Elysia crispata</name>
    <name type="common">lettuce slug</name>
    <dbReference type="NCBI Taxonomy" id="231223"/>
    <lineage>
        <taxon>Eukaryota</taxon>
        <taxon>Metazoa</taxon>
        <taxon>Spiralia</taxon>
        <taxon>Lophotrochozoa</taxon>
        <taxon>Mollusca</taxon>
        <taxon>Gastropoda</taxon>
        <taxon>Heterobranchia</taxon>
        <taxon>Euthyneura</taxon>
        <taxon>Panpulmonata</taxon>
        <taxon>Sacoglossa</taxon>
        <taxon>Placobranchoidea</taxon>
        <taxon>Plakobranchidae</taxon>
        <taxon>Elysia</taxon>
    </lineage>
</organism>